<sequence>MLHNAAATGAEASTPAPVETQQPDVLQSAQRYFDSTLQWQREAQEALTAAEKRLSLAEAKAKQLLEQYNMLCQNEEHLARKQWNFVNAVGQEQGPHSLAELLHFVRGAKSLPPHVMIHNYTYGMSLPFSHHLGSFPVFSKAWDAQEAAAKDHLDAQQAVTAAQAQAEQKKQVHEAAAATLEVTKLAQARWLWTADDGASRLELTPAELEQHMAQGYLEAEAALYPVSSAGVPRAAEEVVVEWKAALTAASAKAHRSAGSSAAVPVVGPALPAFTEAELVWCWWDDGQQQGPYRLCDLRGWVESGHLYGDMLVFHSDTPDIQQRLDTILALPIQDPAAIVHTAGTASTALVAQQAQHAAFAQQQKAAALIPDSVDVAAIAKRVREELVKAATRDIKRYAQQAQQAGRGRRRQQP</sequence>
<reference evidence="3 4" key="1">
    <citation type="journal article" date="2024" name="Nat. Commun.">
        <title>Phylogenomics reveals the evolutionary origins of lichenization in chlorophyte algae.</title>
        <authorList>
            <person name="Puginier C."/>
            <person name="Libourel C."/>
            <person name="Otte J."/>
            <person name="Skaloud P."/>
            <person name="Haon M."/>
            <person name="Grisel S."/>
            <person name="Petersen M."/>
            <person name="Berrin J.G."/>
            <person name="Delaux P.M."/>
            <person name="Dal Grande F."/>
            <person name="Keller J."/>
        </authorList>
    </citation>
    <scope>NUCLEOTIDE SEQUENCE [LARGE SCALE GENOMIC DNA]</scope>
    <source>
        <strain evidence="3 4">SAG 2043</strain>
    </source>
</reference>
<feature type="compositionally biased region" description="Low complexity" evidence="2">
    <location>
        <begin position="1"/>
        <end position="17"/>
    </location>
</feature>
<name>A0AAW1PF11_9CHLO</name>
<keyword evidence="1" id="KW-0175">Coiled coil</keyword>
<proteinExistence type="predicted"/>
<evidence type="ECO:0000313" key="4">
    <source>
        <dbReference type="Proteomes" id="UP001489004"/>
    </source>
</evidence>
<evidence type="ECO:0008006" key="5">
    <source>
        <dbReference type="Google" id="ProtNLM"/>
    </source>
</evidence>
<gene>
    <name evidence="3" type="ORF">WJX72_012285</name>
</gene>
<organism evidence="3 4">
    <name type="scientific">[Myrmecia] bisecta</name>
    <dbReference type="NCBI Taxonomy" id="41462"/>
    <lineage>
        <taxon>Eukaryota</taxon>
        <taxon>Viridiplantae</taxon>
        <taxon>Chlorophyta</taxon>
        <taxon>core chlorophytes</taxon>
        <taxon>Trebouxiophyceae</taxon>
        <taxon>Trebouxiales</taxon>
        <taxon>Trebouxiaceae</taxon>
        <taxon>Myrmecia</taxon>
    </lineage>
</organism>
<feature type="coiled-coil region" evidence="1">
    <location>
        <begin position="40"/>
        <end position="74"/>
    </location>
</feature>
<dbReference type="InterPro" id="IPR035445">
    <property type="entry name" value="GYF-like_dom_sf"/>
</dbReference>
<evidence type="ECO:0000256" key="2">
    <source>
        <dbReference type="SAM" id="MobiDB-lite"/>
    </source>
</evidence>
<dbReference type="EMBL" id="JALJOR010000014">
    <property type="protein sequence ID" value="KAK9806384.1"/>
    <property type="molecule type" value="Genomic_DNA"/>
</dbReference>
<dbReference type="SUPFAM" id="SSF55277">
    <property type="entry name" value="GYF domain"/>
    <property type="match status" value="1"/>
</dbReference>
<protein>
    <recommendedName>
        <fullName evidence="5">GYF domain-containing protein</fullName>
    </recommendedName>
</protein>
<evidence type="ECO:0000313" key="3">
    <source>
        <dbReference type="EMBL" id="KAK9806384.1"/>
    </source>
</evidence>
<dbReference type="AlphaFoldDB" id="A0AAW1PF11"/>
<evidence type="ECO:0000256" key="1">
    <source>
        <dbReference type="SAM" id="Coils"/>
    </source>
</evidence>
<keyword evidence="4" id="KW-1185">Reference proteome</keyword>
<accession>A0AAW1PF11</accession>
<comment type="caution">
    <text evidence="3">The sequence shown here is derived from an EMBL/GenBank/DDBJ whole genome shotgun (WGS) entry which is preliminary data.</text>
</comment>
<dbReference type="Proteomes" id="UP001489004">
    <property type="component" value="Unassembled WGS sequence"/>
</dbReference>
<feature type="region of interest" description="Disordered" evidence="2">
    <location>
        <begin position="1"/>
        <end position="23"/>
    </location>
</feature>